<proteinExistence type="predicted"/>
<dbReference type="EMBL" id="CP054929">
    <property type="protein sequence ID" value="QKW50952.1"/>
    <property type="molecule type" value="Genomic_DNA"/>
</dbReference>
<protein>
    <submittedName>
        <fullName evidence="1">Uncharacterized protein</fullName>
    </submittedName>
</protein>
<gene>
    <name evidence="1" type="ORF">HUT08_17015</name>
</gene>
<dbReference type="AlphaFoldDB" id="A0A7H8N989"/>
<evidence type="ECO:0000313" key="1">
    <source>
        <dbReference type="EMBL" id="QKW50952.1"/>
    </source>
</evidence>
<organism evidence="1 2">
    <name type="scientific">Streptomyces buecherae</name>
    <dbReference type="NCBI Taxonomy" id="2763006"/>
    <lineage>
        <taxon>Bacteria</taxon>
        <taxon>Bacillati</taxon>
        <taxon>Actinomycetota</taxon>
        <taxon>Actinomycetes</taxon>
        <taxon>Kitasatosporales</taxon>
        <taxon>Streptomycetaceae</taxon>
        <taxon>Streptomyces</taxon>
    </lineage>
</organism>
<evidence type="ECO:0000313" key="2">
    <source>
        <dbReference type="Proteomes" id="UP000509303"/>
    </source>
</evidence>
<reference evidence="1 2" key="1">
    <citation type="submission" date="2020-06" db="EMBL/GenBank/DDBJ databases">
        <title>Genome mining for natural products.</title>
        <authorList>
            <person name="Zhang B."/>
            <person name="Shi J."/>
            <person name="Ge H."/>
        </authorList>
    </citation>
    <scope>NUCLEOTIDE SEQUENCE [LARGE SCALE GENOMIC DNA]</scope>
    <source>
        <strain evidence="1 2">NA00687</strain>
    </source>
</reference>
<dbReference type="Pfam" id="PF19771">
    <property type="entry name" value="DUF6257"/>
    <property type="match status" value="1"/>
</dbReference>
<accession>A0A7H8N989</accession>
<dbReference type="RefSeq" id="WP_176162676.1">
    <property type="nucleotide sequence ID" value="NZ_CP054929.1"/>
</dbReference>
<name>A0A7H8N989_9ACTN</name>
<keyword evidence="2" id="KW-1185">Reference proteome</keyword>
<dbReference type="InterPro" id="IPR046224">
    <property type="entry name" value="DUF6257"/>
</dbReference>
<dbReference type="Proteomes" id="UP000509303">
    <property type="component" value="Chromosome"/>
</dbReference>
<sequence>MAKMQQPAPRLTAGEKARVAVLVARMAKRGLADDRQMGGRVTQSDLQARVDRIIEGARKREEAAKD</sequence>